<accession>A0A4Y2JPP8</accession>
<keyword evidence="2" id="KW-1185">Reference proteome</keyword>
<evidence type="ECO:0000313" key="1">
    <source>
        <dbReference type="EMBL" id="GBM92353.1"/>
    </source>
</evidence>
<gene>
    <name evidence="1" type="ORF">AVEN_9195_1</name>
</gene>
<dbReference type="AlphaFoldDB" id="A0A4Y2JPP8"/>
<dbReference type="Proteomes" id="UP000499080">
    <property type="component" value="Unassembled WGS sequence"/>
</dbReference>
<proteinExistence type="predicted"/>
<organism evidence="1 2">
    <name type="scientific">Araneus ventricosus</name>
    <name type="common">Orbweaver spider</name>
    <name type="synonym">Epeira ventricosa</name>
    <dbReference type="NCBI Taxonomy" id="182803"/>
    <lineage>
        <taxon>Eukaryota</taxon>
        <taxon>Metazoa</taxon>
        <taxon>Ecdysozoa</taxon>
        <taxon>Arthropoda</taxon>
        <taxon>Chelicerata</taxon>
        <taxon>Arachnida</taxon>
        <taxon>Araneae</taxon>
        <taxon>Araneomorphae</taxon>
        <taxon>Entelegynae</taxon>
        <taxon>Araneoidea</taxon>
        <taxon>Araneidae</taxon>
        <taxon>Araneus</taxon>
    </lineage>
</organism>
<name>A0A4Y2JPP8_ARAVE</name>
<dbReference type="EMBL" id="BGPR01003782">
    <property type="protein sequence ID" value="GBM92353.1"/>
    <property type="molecule type" value="Genomic_DNA"/>
</dbReference>
<evidence type="ECO:0000313" key="2">
    <source>
        <dbReference type="Proteomes" id="UP000499080"/>
    </source>
</evidence>
<sequence>MAGNSVGCQPVDKTDQSEQRVHYQIEPLRSVCFFWPLHEYMNQPIIDIRLRFQIYEIRLGIHHVCSTNFPNPIAAFVEGIENKSNFDFKQMEPIIIFTFDAASLSVNNFSAILKRLSAACLSYSPQEISLITSNPLFKICLAIALAPDLKRDTAVRKNEWNKPPTLPYPDWHADPRWKSSPSQVC</sequence>
<protein>
    <submittedName>
        <fullName evidence="1">Uncharacterized protein</fullName>
    </submittedName>
</protein>
<comment type="caution">
    <text evidence="1">The sequence shown here is derived from an EMBL/GenBank/DDBJ whole genome shotgun (WGS) entry which is preliminary data.</text>
</comment>
<reference evidence="1 2" key="1">
    <citation type="journal article" date="2019" name="Sci. Rep.">
        <title>Orb-weaving spider Araneus ventricosus genome elucidates the spidroin gene catalogue.</title>
        <authorList>
            <person name="Kono N."/>
            <person name="Nakamura H."/>
            <person name="Ohtoshi R."/>
            <person name="Moran D.A.P."/>
            <person name="Shinohara A."/>
            <person name="Yoshida Y."/>
            <person name="Fujiwara M."/>
            <person name="Mori M."/>
            <person name="Tomita M."/>
            <person name="Arakawa K."/>
        </authorList>
    </citation>
    <scope>NUCLEOTIDE SEQUENCE [LARGE SCALE GENOMIC DNA]</scope>
</reference>